<dbReference type="PANTHER" id="PTHR32089:SF112">
    <property type="entry name" value="LYSOZYME-LIKE PROTEIN-RELATED"/>
    <property type="match status" value="1"/>
</dbReference>
<evidence type="ECO:0000313" key="8">
    <source>
        <dbReference type="EMBL" id="MBP0464325.1"/>
    </source>
</evidence>
<organism evidence="8 9">
    <name type="scientific">Roseomonas nitratireducens</name>
    <dbReference type="NCBI Taxonomy" id="2820810"/>
    <lineage>
        <taxon>Bacteria</taxon>
        <taxon>Pseudomonadati</taxon>
        <taxon>Pseudomonadota</taxon>
        <taxon>Alphaproteobacteria</taxon>
        <taxon>Acetobacterales</taxon>
        <taxon>Roseomonadaceae</taxon>
        <taxon>Roseomonas</taxon>
    </lineage>
</organism>
<evidence type="ECO:0000256" key="5">
    <source>
        <dbReference type="SAM" id="Phobius"/>
    </source>
</evidence>
<dbReference type="InterPro" id="IPR004090">
    <property type="entry name" value="Chemotax_Me-accpt_rcpt"/>
</dbReference>
<keyword evidence="5" id="KW-1133">Transmembrane helix</keyword>
<evidence type="ECO:0000259" key="7">
    <source>
        <dbReference type="PROSITE" id="PS50885"/>
    </source>
</evidence>
<evidence type="ECO:0000313" key="9">
    <source>
        <dbReference type="Proteomes" id="UP000680815"/>
    </source>
</evidence>
<comment type="similarity">
    <text evidence="2">Belongs to the methyl-accepting chemotaxis (MCP) protein family.</text>
</comment>
<dbReference type="Pfam" id="PF00672">
    <property type="entry name" value="HAMP"/>
    <property type="match status" value="1"/>
</dbReference>
<keyword evidence="1 3" id="KW-0807">Transducer</keyword>
<protein>
    <submittedName>
        <fullName evidence="8">Methyl-accepting chemotaxis protein</fullName>
    </submittedName>
</protein>
<feature type="transmembrane region" description="Helical" evidence="5">
    <location>
        <begin position="332"/>
        <end position="355"/>
    </location>
</feature>
<keyword evidence="5" id="KW-0812">Transmembrane</keyword>
<evidence type="ECO:0000256" key="1">
    <source>
        <dbReference type="ARBA" id="ARBA00023224"/>
    </source>
</evidence>
<accession>A0ABS4ASK0</accession>
<dbReference type="InterPro" id="IPR003660">
    <property type="entry name" value="HAMP_dom"/>
</dbReference>
<dbReference type="PROSITE" id="PS50885">
    <property type="entry name" value="HAMP"/>
    <property type="match status" value="1"/>
</dbReference>
<feature type="domain" description="HAMP" evidence="7">
    <location>
        <begin position="357"/>
        <end position="410"/>
    </location>
</feature>
<reference evidence="8 9" key="1">
    <citation type="submission" date="2021-03" db="EMBL/GenBank/DDBJ databases">
        <authorList>
            <person name="So Y."/>
        </authorList>
    </citation>
    <scope>NUCLEOTIDE SEQUENCE [LARGE SCALE GENOMIC DNA]</scope>
    <source>
        <strain evidence="8 9">PWR1</strain>
    </source>
</reference>
<dbReference type="RefSeq" id="WP_209351693.1">
    <property type="nucleotide sequence ID" value="NZ_JAGIYZ010000008.1"/>
</dbReference>
<dbReference type="PRINTS" id="PR00260">
    <property type="entry name" value="CHEMTRNSDUCR"/>
</dbReference>
<evidence type="ECO:0000256" key="3">
    <source>
        <dbReference type="PROSITE-ProRule" id="PRU00284"/>
    </source>
</evidence>
<evidence type="ECO:0000256" key="2">
    <source>
        <dbReference type="ARBA" id="ARBA00029447"/>
    </source>
</evidence>
<dbReference type="SMART" id="SM00304">
    <property type="entry name" value="HAMP"/>
    <property type="match status" value="1"/>
</dbReference>
<evidence type="ECO:0000256" key="4">
    <source>
        <dbReference type="SAM" id="Coils"/>
    </source>
</evidence>
<feature type="coiled-coil region" evidence="4">
    <location>
        <begin position="401"/>
        <end position="428"/>
    </location>
</feature>
<dbReference type="Gene3D" id="1.10.8.500">
    <property type="entry name" value="HAMP domain in histidine kinase"/>
    <property type="match status" value="1"/>
</dbReference>
<keyword evidence="4" id="KW-0175">Coiled coil</keyword>
<dbReference type="Proteomes" id="UP000680815">
    <property type="component" value="Unassembled WGS sequence"/>
</dbReference>
<dbReference type="SMART" id="SM00283">
    <property type="entry name" value="MA"/>
    <property type="match status" value="1"/>
</dbReference>
<dbReference type="InterPro" id="IPR004089">
    <property type="entry name" value="MCPsignal_dom"/>
</dbReference>
<dbReference type="CDD" id="cd06225">
    <property type="entry name" value="HAMP"/>
    <property type="match status" value="1"/>
</dbReference>
<feature type="transmembrane region" description="Helical" evidence="5">
    <location>
        <begin position="12"/>
        <end position="35"/>
    </location>
</feature>
<dbReference type="PANTHER" id="PTHR32089">
    <property type="entry name" value="METHYL-ACCEPTING CHEMOTAXIS PROTEIN MCPB"/>
    <property type="match status" value="1"/>
</dbReference>
<dbReference type="PROSITE" id="PS50111">
    <property type="entry name" value="CHEMOTAXIS_TRANSDUC_2"/>
    <property type="match status" value="1"/>
</dbReference>
<feature type="domain" description="Methyl-accepting transducer" evidence="6">
    <location>
        <begin position="444"/>
        <end position="680"/>
    </location>
</feature>
<keyword evidence="9" id="KW-1185">Reference proteome</keyword>
<keyword evidence="5" id="KW-0472">Membrane</keyword>
<dbReference type="EMBL" id="JAGIYZ010000008">
    <property type="protein sequence ID" value="MBP0464325.1"/>
    <property type="molecule type" value="Genomic_DNA"/>
</dbReference>
<proteinExistence type="inferred from homology"/>
<sequence>MTTATSRPRAGLRLQVLLPAVLGTIVLLALGGLAWHASDAWRAFARANTAENATRGSNQLVSGVFEILMERLATNNALQAEAPATAAALAEIAQRRATVAAKVPAGLAVLASQSFPGRDALLRDLQAAQARADDARRRADAAIRLPRAERDAALLADYVPTITASVNAALGVWFAANHAVASADPLLARLASVQELGWRLRDVAGTERGTVAGAIAAGQPLSPAQLAANAAVRARVDLLWQQLEVLAPANDPAIAPAIRAAMAGAQQGYFQGFRTLADSLVRARADGAAYPTTAGAFVETTTPQLGTLLEVMHAAGRASEAHAAAVEKAAQAALSITAALMLLGLGLGAGAFLIVQRRVVAPVGALTKATQRIADGDLDTEVPARRHRDEIGAMAEALGVLREGALRARALEAEAAKLRERAAEQAREARLALAGDVERSIGAIAKTLAAASVELESTAEGLAGTAGRSAAEAGQAAGGAQQMSNNVQTVAAAAEEMAASIGEITRQVAEAAEVARTARHEAEGTDTTVGALAEGAQRIGEVVRLIGDIAAQTNLLALNATIEAARAGDAGKGFAVVASEVKTLASQTARATDEIARQIAEMREATDSAVGAIRGIGETISRSAEITTAIAAAVEQQGSATREIARNVAEAASGASLVSVSVDRLSESARDSNEALGGLRGATGRVAQEGTALNAELSRLVSRLREDRAA</sequence>
<gene>
    <name evidence="8" type="ORF">J5Y09_10405</name>
</gene>
<comment type="caution">
    <text evidence="8">The sequence shown here is derived from an EMBL/GenBank/DDBJ whole genome shotgun (WGS) entry which is preliminary data.</text>
</comment>
<feature type="coiled-coil region" evidence="4">
    <location>
        <begin position="118"/>
        <end position="145"/>
    </location>
</feature>
<evidence type="ECO:0000259" key="6">
    <source>
        <dbReference type="PROSITE" id="PS50111"/>
    </source>
</evidence>
<dbReference type="SUPFAM" id="SSF58104">
    <property type="entry name" value="Methyl-accepting chemotaxis protein (MCP) signaling domain"/>
    <property type="match status" value="1"/>
</dbReference>
<name>A0ABS4ASK0_9PROT</name>
<dbReference type="Gene3D" id="1.10.287.950">
    <property type="entry name" value="Methyl-accepting chemotaxis protein"/>
    <property type="match status" value="1"/>
</dbReference>
<dbReference type="Pfam" id="PF00015">
    <property type="entry name" value="MCPsignal"/>
    <property type="match status" value="1"/>
</dbReference>